<evidence type="ECO:0000313" key="1">
    <source>
        <dbReference type="EMBL" id="KAI4533882.1"/>
    </source>
</evidence>
<comment type="caution">
    <text evidence="1">The sequence shown here is derived from an EMBL/GenBank/DDBJ whole genome shotgun (WGS) entry which is preliminary data.</text>
</comment>
<keyword evidence="2" id="KW-1185">Reference proteome</keyword>
<protein>
    <submittedName>
        <fullName evidence="1">Uncharacterized protein</fullName>
    </submittedName>
</protein>
<dbReference type="AlphaFoldDB" id="A0AAD4TTB5"/>
<proteinExistence type="predicted"/>
<gene>
    <name evidence="1" type="ORF">MG293_016901</name>
</gene>
<reference evidence="1" key="1">
    <citation type="submission" date="2022-03" db="EMBL/GenBank/DDBJ databases">
        <title>Genomic analyses of argali, domestic sheep and their hybrids provide insights into chromosomal evolution, heterosis and genetic basis of agronomic traits.</title>
        <authorList>
            <person name="Li M."/>
        </authorList>
    </citation>
    <scope>NUCLEOTIDE SEQUENCE</scope>
    <source>
        <strain evidence="1">CAU-MHL-2022a</strain>
        <tissue evidence="1">Skin</tissue>
    </source>
</reference>
<dbReference type="EMBL" id="JAKZEL010000020">
    <property type="protein sequence ID" value="KAI4533882.1"/>
    <property type="molecule type" value="Genomic_DNA"/>
</dbReference>
<dbReference type="Proteomes" id="UP001214576">
    <property type="component" value="Unassembled WGS sequence"/>
</dbReference>
<name>A0AAD4TTB5_OVIAM</name>
<evidence type="ECO:0000313" key="2">
    <source>
        <dbReference type="Proteomes" id="UP001214576"/>
    </source>
</evidence>
<sequence length="83" mass="9337">MEGPGFPGEPWTRLRPAGHFLGSIKQLHERVTQECAEYRALYEKMVLPPDVGPRVDWARVLEQKQVGGHPAAIRGRHRAALRG</sequence>
<accession>A0AAD4TTB5</accession>
<organism evidence="1 2">
    <name type="scientific">Ovis ammon polii</name>
    <dbReference type="NCBI Taxonomy" id="230172"/>
    <lineage>
        <taxon>Eukaryota</taxon>
        <taxon>Metazoa</taxon>
        <taxon>Chordata</taxon>
        <taxon>Craniata</taxon>
        <taxon>Vertebrata</taxon>
        <taxon>Euteleostomi</taxon>
        <taxon>Mammalia</taxon>
        <taxon>Eutheria</taxon>
        <taxon>Laurasiatheria</taxon>
        <taxon>Artiodactyla</taxon>
        <taxon>Ruminantia</taxon>
        <taxon>Pecora</taxon>
        <taxon>Bovidae</taxon>
        <taxon>Caprinae</taxon>
        <taxon>Ovis</taxon>
    </lineage>
</organism>